<dbReference type="PANTHER" id="PTHR19818">
    <property type="entry name" value="ZINC FINGER PROTEIN ZIC AND GLI"/>
    <property type="match status" value="1"/>
</dbReference>
<dbReference type="FunFam" id="3.30.160.60:FF:000630">
    <property type="entry name" value="Zinc finger protein 180"/>
    <property type="match status" value="1"/>
</dbReference>
<keyword evidence="9" id="KW-0539">Nucleus</keyword>
<dbReference type="GO" id="GO:0008270">
    <property type="term" value="F:zinc ion binding"/>
    <property type="evidence" value="ECO:0007669"/>
    <property type="project" value="UniProtKB-KW"/>
</dbReference>
<feature type="region of interest" description="Disordered" evidence="11">
    <location>
        <begin position="1"/>
        <end position="38"/>
    </location>
</feature>
<evidence type="ECO:0000313" key="13">
    <source>
        <dbReference type="EMBL" id="TNV84248.1"/>
    </source>
</evidence>
<name>A0A8J8NZ06_HALGN</name>
<sequence length="801" mass="87461">MKFLSLQEPPKTGKTLSLMNTSSQQSGEGSYERHPQHSHVNSTVISHGGMTGKFTWKFEAGEGKFVCLATGCGCSYTRYQRLKGHFKQRHLSRGQIQVYRCPYCPKTSIEKSNLKVHMRLHTGEKPFKCTHCEKRFSSLGNRNDHERRHSQDKPYTCSGCDRGFYRRYLRDNHMKQCRIVDGNTKSQAIMAGIQPTNLTSVQSVHALQDEGGMELVEVRHNGNGEPVYLKSIVGVPQNGVISLGNTQGFSQIAQSGHSGIKICISDPKHFSSTSLLQTGILNTPSNQIRTCADATSGNSPIGALPIDALQNSPNFLNSTNSSMVSQGDFQNISNFGSQYMIGSGNKAQQAGEIQNCYQIIQKPQFVTQANGFNGVFPAQERGHIILQGGAAKEQANTCTIDAHQFTAIQQQSSFPQQQPIYLSYSLPQLTTTYTVVGNQHALPLDSMKAQQQIRIQQVQPFQNTNQIQFKNTNLIHQINQTNQVIQPQQYQIINNPSNIISQVGFGQMRYVQADCSGSQILGGNSTFGTKYTQHAVIQNGTAATSSLDHTSPHLAAQQSTVFIQQNGSNQSNGSQQLQQITVQPTTLSNGQSAWQIVEVGNQVGKQAGIQNAQKNFVINGSQIQHMSVPPQQQNNTKCLVTIPAQNKSSTQAPTLESGHHLLGLPSMKQVEELNLKLKQNTIGPKVKQQGSPQNADFSCATGLQGAESSIGGSQQFKNQINYGSPNLSAKTFDVPQSKKLDSSQSLGGLSTDCTTYVACAAGPQGSKRNSGEIVQLKNLIFSQLVDKCATDPTYQATNSQF</sequence>
<evidence type="ECO:0000256" key="6">
    <source>
        <dbReference type="ARBA" id="ARBA00023015"/>
    </source>
</evidence>
<dbReference type="FunFam" id="3.30.160.60:FF:000325">
    <property type="entry name" value="ZFP90 zinc finger protein"/>
    <property type="match status" value="1"/>
</dbReference>
<dbReference type="OrthoDB" id="372803at2759"/>
<keyword evidence="4 10" id="KW-0863">Zinc-finger</keyword>
<evidence type="ECO:0000256" key="8">
    <source>
        <dbReference type="ARBA" id="ARBA00023163"/>
    </source>
</evidence>
<dbReference type="SMART" id="SM00355">
    <property type="entry name" value="ZnF_C2H2"/>
    <property type="match status" value="4"/>
</dbReference>
<comment type="subcellular location">
    <subcellularLocation>
        <location evidence="1">Nucleus</location>
    </subcellularLocation>
</comment>
<dbReference type="SUPFAM" id="SSF57667">
    <property type="entry name" value="beta-beta-alpha zinc fingers"/>
    <property type="match status" value="2"/>
</dbReference>
<feature type="domain" description="C2H2-type" evidence="12">
    <location>
        <begin position="99"/>
        <end position="126"/>
    </location>
</feature>
<dbReference type="Gene3D" id="3.30.160.60">
    <property type="entry name" value="Classic Zinc Finger"/>
    <property type="match status" value="2"/>
</dbReference>
<evidence type="ECO:0000256" key="5">
    <source>
        <dbReference type="ARBA" id="ARBA00022833"/>
    </source>
</evidence>
<feature type="domain" description="C2H2-type" evidence="12">
    <location>
        <begin position="127"/>
        <end position="154"/>
    </location>
</feature>
<dbReference type="InterPro" id="IPR013087">
    <property type="entry name" value="Znf_C2H2_type"/>
</dbReference>
<evidence type="ECO:0000256" key="2">
    <source>
        <dbReference type="ARBA" id="ARBA00022723"/>
    </source>
</evidence>
<evidence type="ECO:0000256" key="11">
    <source>
        <dbReference type="SAM" id="MobiDB-lite"/>
    </source>
</evidence>
<keyword evidence="5" id="KW-0862">Zinc</keyword>
<keyword evidence="14" id="KW-1185">Reference proteome</keyword>
<keyword evidence="8" id="KW-0804">Transcription</keyword>
<evidence type="ECO:0000313" key="14">
    <source>
        <dbReference type="Proteomes" id="UP000785679"/>
    </source>
</evidence>
<protein>
    <recommendedName>
        <fullName evidence="12">C2H2-type domain-containing protein</fullName>
    </recommendedName>
</protein>
<keyword evidence="7" id="KW-0238">DNA-binding</keyword>
<gene>
    <name evidence="13" type="ORF">FGO68_gene4553</name>
</gene>
<evidence type="ECO:0000256" key="4">
    <source>
        <dbReference type="ARBA" id="ARBA00022771"/>
    </source>
</evidence>
<dbReference type="Proteomes" id="UP000785679">
    <property type="component" value="Unassembled WGS sequence"/>
</dbReference>
<evidence type="ECO:0000256" key="3">
    <source>
        <dbReference type="ARBA" id="ARBA00022737"/>
    </source>
</evidence>
<keyword evidence="6" id="KW-0805">Transcription regulation</keyword>
<dbReference type="GO" id="GO:0000978">
    <property type="term" value="F:RNA polymerase II cis-regulatory region sequence-specific DNA binding"/>
    <property type="evidence" value="ECO:0007669"/>
    <property type="project" value="TreeGrafter"/>
</dbReference>
<dbReference type="PROSITE" id="PS50157">
    <property type="entry name" value="ZINC_FINGER_C2H2_2"/>
    <property type="match status" value="2"/>
</dbReference>
<comment type="caution">
    <text evidence="13">The sequence shown here is derived from an EMBL/GenBank/DDBJ whole genome shotgun (WGS) entry which is preliminary data.</text>
</comment>
<reference evidence="13" key="1">
    <citation type="submission" date="2019-06" db="EMBL/GenBank/DDBJ databases">
        <authorList>
            <person name="Zheng W."/>
        </authorList>
    </citation>
    <scope>NUCLEOTIDE SEQUENCE</scope>
    <source>
        <strain evidence="13">QDHG01</strain>
    </source>
</reference>
<dbReference type="InterPro" id="IPR050329">
    <property type="entry name" value="GLI_C2H2-zinc-finger"/>
</dbReference>
<dbReference type="Pfam" id="PF00096">
    <property type="entry name" value="zf-C2H2"/>
    <property type="match status" value="1"/>
</dbReference>
<keyword evidence="2" id="KW-0479">Metal-binding</keyword>
<dbReference type="InterPro" id="IPR036236">
    <property type="entry name" value="Znf_C2H2_sf"/>
</dbReference>
<feature type="compositionally biased region" description="Polar residues" evidence="11">
    <location>
        <begin position="14"/>
        <end position="28"/>
    </location>
</feature>
<dbReference type="PANTHER" id="PTHR19818:SF139">
    <property type="entry name" value="PAIR-RULE PROTEIN ODD-PAIRED"/>
    <property type="match status" value="1"/>
</dbReference>
<evidence type="ECO:0000256" key="10">
    <source>
        <dbReference type="PROSITE-ProRule" id="PRU00042"/>
    </source>
</evidence>
<evidence type="ECO:0000256" key="7">
    <source>
        <dbReference type="ARBA" id="ARBA00023125"/>
    </source>
</evidence>
<evidence type="ECO:0000259" key="12">
    <source>
        <dbReference type="PROSITE" id="PS50157"/>
    </source>
</evidence>
<proteinExistence type="predicted"/>
<dbReference type="EMBL" id="RRYP01002982">
    <property type="protein sequence ID" value="TNV84248.1"/>
    <property type="molecule type" value="Genomic_DNA"/>
</dbReference>
<dbReference type="GO" id="GO:0045944">
    <property type="term" value="P:positive regulation of transcription by RNA polymerase II"/>
    <property type="evidence" value="ECO:0007669"/>
    <property type="project" value="UniProtKB-ARBA"/>
</dbReference>
<dbReference type="PROSITE" id="PS00028">
    <property type="entry name" value="ZINC_FINGER_C2H2_1"/>
    <property type="match status" value="1"/>
</dbReference>
<dbReference type="GO" id="GO:0005634">
    <property type="term" value="C:nucleus"/>
    <property type="evidence" value="ECO:0007669"/>
    <property type="project" value="UniProtKB-SubCell"/>
</dbReference>
<evidence type="ECO:0000256" key="1">
    <source>
        <dbReference type="ARBA" id="ARBA00004123"/>
    </source>
</evidence>
<accession>A0A8J8NZ06</accession>
<keyword evidence="3" id="KW-0677">Repeat</keyword>
<evidence type="ECO:0000256" key="9">
    <source>
        <dbReference type="ARBA" id="ARBA00023242"/>
    </source>
</evidence>
<dbReference type="AlphaFoldDB" id="A0A8J8NZ06"/>
<organism evidence="13 14">
    <name type="scientific">Halteria grandinella</name>
    <dbReference type="NCBI Taxonomy" id="5974"/>
    <lineage>
        <taxon>Eukaryota</taxon>
        <taxon>Sar</taxon>
        <taxon>Alveolata</taxon>
        <taxon>Ciliophora</taxon>
        <taxon>Intramacronucleata</taxon>
        <taxon>Spirotrichea</taxon>
        <taxon>Stichotrichia</taxon>
        <taxon>Sporadotrichida</taxon>
        <taxon>Halteriidae</taxon>
        <taxon>Halteria</taxon>
    </lineage>
</organism>
<dbReference type="GO" id="GO:0000981">
    <property type="term" value="F:DNA-binding transcription factor activity, RNA polymerase II-specific"/>
    <property type="evidence" value="ECO:0007669"/>
    <property type="project" value="TreeGrafter"/>
</dbReference>